<organism evidence="1 2">
    <name type="scientific">Roseibium aggregatum (strain ATCC 25650 / DSM 13394 / JCM 20685 / NBRC 16684 / NCIMB 2208 / IAM 12614 / B1)</name>
    <name type="common">Stappia aggregata</name>
    <dbReference type="NCBI Taxonomy" id="384765"/>
    <lineage>
        <taxon>Bacteria</taxon>
        <taxon>Pseudomonadati</taxon>
        <taxon>Pseudomonadota</taxon>
        <taxon>Alphaproteobacteria</taxon>
        <taxon>Hyphomicrobiales</taxon>
        <taxon>Stappiaceae</taxon>
        <taxon>Roseibium</taxon>
    </lineage>
</organism>
<dbReference type="EMBL" id="AAUW01000001">
    <property type="protein sequence ID" value="EAV46057.1"/>
    <property type="molecule type" value="Genomic_DNA"/>
</dbReference>
<evidence type="ECO:0000313" key="1">
    <source>
        <dbReference type="EMBL" id="EAV46057.1"/>
    </source>
</evidence>
<protein>
    <submittedName>
        <fullName evidence="1">Uncharacterized protein</fullName>
    </submittedName>
</protein>
<name>A0NLW2_ROSAI</name>
<gene>
    <name evidence="1" type="ORF">SIAM614_09523</name>
</gene>
<dbReference type="AlphaFoldDB" id="A0NLW2"/>
<dbReference type="GeneID" id="68850365"/>
<accession>A0NLW2</accession>
<proteinExistence type="predicted"/>
<dbReference type="RefSeq" id="WP_006931317.1">
    <property type="nucleotide sequence ID" value="NZ_AAUW01000001.1"/>
</dbReference>
<dbReference type="Proteomes" id="UP000004848">
    <property type="component" value="Unassembled WGS sequence"/>
</dbReference>
<reference evidence="1 2" key="1">
    <citation type="submission" date="2006-05" db="EMBL/GenBank/DDBJ databases">
        <authorList>
            <person name="King G."/>
            <person name="Ferriera S."/>
            <person name="Johnson J."/>
            <person name="Kravitz S."/>
            <person name="Beeson K."/>
            <person name="Sutton G."/>
            <person name="Rogers Y.-H."/>
            <person name="Friedman R."/>
            <person name="Frazier M."/>
            <person name="Venter J.C."/>
        </authorList>
    </citation>
    <scope>NUCLEOTIDE SEQUENCE [LARGE SCALE GENOMIC DNA]</scope>
    <source>
        <strain evidence="2">ATCC 25650 / DSM 13394 / JCM 20685 / NBRC 16684 / NCIMB 2208 / IAM 12614 / B1</strain>
    </source>
</reference>
<comment type="caution">
    <text evidence="1">The sequence shown here is derived from an EMBL/GenBank/DDBJ whole genome shotgun (WGS) entry which is preliminary data.</text>
</comment>
<evidence type="ECO:0000313" key="2">
    <source>
        <dbReference type="Proteomes" id="UP000004848"/>
    </source>
</evidence>
<sequence length="199" mass="22509">MPILQPTLARQVHHLLSGSGSLLLQSFLTEVLTPDWPATRSVLMQPLYLQQLTPAVPEWGRRRVKRMGHSSLAPVARVPPHRRELSMLPAVKPVGSEHRHRPERDCRVLDHLPLAETRRSPGLPRTQAALPEAHRKQARLLAAQHLLTAAPRLGLHCLEQVRKAEVDRWQLEALLNLAQQNLPGRPHCRTPVPMRPPEE</sequence>